<feature type="non-terminal residue" evidence="1">
    <location>
        <position position="1"/>
    </location>
</feature>
<dbReference type="AlphaFoldDB" id="A0A061S3G9"/>
<name>A0A061S3G9_9CHLO</name>
<gene>
    <name evidence="1" type="ORF">TSPGSL018_14298</name>
</gene>
<accession>A0A061S3G9</accession>
<sequence>PPPVISAKPGTTPERACKTGGCRELFGRLLGPWHEQLPVVPWFPG</sequence>
<proteinExistence type="predicted"/>
<evidence type="ECO:0000313" key="1">
    <source>
        <dbReference type="EMBL" id="JAC78788.1"/>
    </source>
</evidence>
<organism evidence="1">
    <name type="scientific">Tetraselmis sp. GSL018</name>
    <dbReference type="NCBI Taxonomy" id="582737"/>
    <lineage>
        <taxon>Eukaryota</taxon>
        <taxon>Viridiplantae</taxon>
        <taxon>Chlorophyta</taxon>
        <taxon>core chlorophytes</taxon>
        <taxon>Chlorodendrophyceae</taxon>
        <taxon>Chlorodendrales</taxon>
        <taxon>Chlorodendraceae</taxon>
        <taxon>Tetraselmis</taxon>
    </lineage>
</organism>
<reference evidence="1" key="1">
    <citation type="submission" date="2014-05" db="EMBL/GenBank/DDBJ databases">
        <title>The transcriptome of the halophilic microalga Tetraselmis sp. GSL018 isolated from the Great Salt Lake, Utah.</title>
        <authorList>
            <person name="Jinkerson R.E."/>
            <person name="D'Adamo S."/>
            <person name="Posewitz M.C."/>
        </authorList>
    </citation>
    <scope>NUCLEOTIDE SEQUENCE</scope>
    <source>
        <strain evidence="1">GSL018</strain>
    </source>
</reference>
<protein>
    <submittedName>
        <fullName evidence="1">Uncharacterized protein</fullName>
    </submittedName>
</protein>
<dbReference type="EMBL" id="GBEZ01006622">
    <property type="protein sequence ID" value="JAC78788.1"/>
    <property type="molecule type" value="Transcribed_RNA"/>
</dbReference>